<keyword evidence="2" id="KW-1185">Reference proteome</keyword>
<accession>A0A8H4NBU8</accession>
<dbReference type="AlphaFoldDB" id="A0A8H4NBU8"/>
<gene>
    <name evidence="1" type="ORF">FACUT_14121</name>
</gene>
<proteinExistence type="predicted"/>
<comment type="caution">
    <text evidence="1">The sequence shown here is derived from an EMBL/GenBank/DDBJ whole genome shotgun (WGS) entry which is preliminary data.</text>
</comment>
<reference evidence="1 2" key="1">
    <citation type="submission" date="2020-01" db="EMBL/GenBank/DDBJ databases">
        <title>Identification and distribution of gene clusters putatively required for synthesis of sphingolipid metabolism inhibitors in phylogenetically diverse species of the filamentous fungus Fusarium.</title>
        <authorList>
            <person name="Kim H.-S."/>
            <person name="Busman M."/>
            <person name="Brown D.W."/>
            <person name="Divon H."/>
            <person name="Uhlig S."/>
            <person name="Proctor R.H."/>
        </authorList>
    </citation>
    <scope>NUCLEOTIDE SEQUENCE [LARGE SCALE GENOMIC DNA]</scope>
    <source>
        <strain evidence="1 2">NRRL 13308</strain>
    </source>
</reference>
<dbReference type="EMBL" id="JAADJF010000802">
    <property type="protein sequence ID" value="KAF4414622.1"/>
    <property type="molecule type" value="Genomic_DNA"/>
</dbReference>
<organism evidence="1 2">
    <name type="scientific">Fusarium acutatum</name>
    <dbReference type="NCBI Taxonomy" id="78861"/>
    <lineage>
        <taxon>Eukaryota</taxon>
        <taxon>Fungi</taxon>
        <taxon>Dikarya</taxon>
        <taxon>Ascomycota</taxon>
        <taxon>Pezizomycotina</taxon>
        <taxon>Sordariomycetes</taxon>
        <taxon>Hypocreomycetidae</taxon>
        <taxon>Hypocreales</taxon>
        <taxon>Nectriaceae</taxon>
        <taxon>Fusarium</taxon>
        <taxon>Fusarium fujikuroi species complex</taxon>
    </lineage>
</organism>
<evidence type="ECO:0000313" key="1">
    <source>
        <dbReference type="EMBL" id="KAF4414622.1"/>
    </source>
</evidence>
<name>A0A8H4NBU8_9HYPO</name>
<dbReference type="OrthoDB" id="2587356at2759"/>
<protein>
    <submittedName>
        <fullName evidence="1">Siderophore iron transporter</fullName>
    </submittedName>
</protein>
<sequence length="91" mass="9354">MTLIVGGNSTDGIWLTQTIAILTAVLDIPVSQGGADLCGRNVFLVYLTGFGDIGSIIVAKASSMHMAIAGFATTGIPYEAQPLLLAVTSEL</sequence>
<dbReference type="Proteomes" id="UP000536711">
    <property type="component" value="Unassembled WGS sequence"/>
</dbReference>
<evidence type="ECO:0000313" key="2">
    <source>
        <dbReference type="Proteomes" id="UP000536711"/>
    </source>
</evidence>